<comment type="caution">
    <text evidence="3">The sequence shown here is derived from an EMBL/GenBank/DDBJ whole genome shotgun (WGS) entry which is preliminary data.</text>
</comment>
<feature type="signal peptide" evidence="1">
    <location>
        <begin position="1"/>
        <end position="19"/>
    </location>
</feature>
<dbReference type="Pfam" id="PF12867">
    <property type="entry name" value="DinB_2"/>
    <property type="match status" value="1"/>
</dbReference>
<dbReference type="RefSeq" id="WP_163385348.1">
    <property type="nucleotide sequence ID" value="NZ_JAUFQS010000041.1"/>
</dbReference>
<reference evidence="4" key="1">
    <citation type="journal article" date="2019" name="Int. J. Syst. Evol. Microbiol.">
        <title>The Global Catalogue of Microorganisms (GCM) 10K type strain sequencing project: providing services to taxonomists for standard genome sequencing and annotation.</title>
        <authorList>
            <consortium name="The Broad Institute Genomics Platform"/>
            <consortium name="The Broad Institute Genome Sequencing Center for Infectious Disease"/>
            <person name="Wu L."/>
            <person name="Ma J."/>
        </authorList>
    </citation>
    <scope>NUCLEOTIDE SEQUENCE [LARGE SCALE GENOMIC DNA]</scope>
    <source>
        <strain evidence="4">CECT 7706</strain>
    </source>
</reference>
<organism evidence="3 4">
    <name type="scientific">Cyclobacterium jeungdonense</name>
    <dbReference type="NCBI Taxonomy" id="708087"/>
    <lineage>
        <taxon>Bacteria</taxon>
        <taxon>Pseudomonadati</taxon>
        <taxon>Bacteroidota</taxon>
        <taxon>Cytophagia</taxon>
        <taxon>Cytophagales</taxon>
        <taxon>Cyclobacteriaceae</taxon>
        <taxon>Cyclobacterium</taxon>
    </lineage>
</organism>
<feature type="chain" id="PRO_5046902885" evidence="1">
    <location>
        <begin position="20"/>
        <end position="171"/>
    </location>
</feature>
<dbReference type="EMBL" id="JAUFQS010000041">
    <property type="protein sequence ID" value="MDN3689609.1"/>
    <property type="molecule type" value="Genomic_DNA"/>
</dbReference>
<evidence type="ECO:0000313" key="4">
    <source>
        <dbReference type="Proteomes" id="UP001236663"/>
    </source>
</evidence>
<evidence type="ECO:0000256" key="1">
    <source>
        <dbReference type="SAM" id="SignalP"/>
    </source>
</evidence>
<proteinExistence type="predicted"/>
<dbReference type="InterPro" id="IPR034660">
    <property type="entry name" value="DinB/YfiT-like"/>
</dbReference>
<feature type="domain" description="DinB-like" evidence="2">
    <location>
        <begin position="32"/>
        <end position="154"/>
    </location>
</feature>
<evidence type="ECO:0000313" key="3">
    <source>
        <dbReference type="EMBL" id="MDN3689609.1"/>
    </source>
</evidence>
<protein>
    <submittedName>
        <fullName evidence="3">DinB family protein</fullName>
    </submittedName>
</protein>
<keyword evidence="4" id="KW-1185">Reference proteome</keyword>
<sequence>MAVRWIALLLFMAGTNLHAQQYFEKQYAGVWERNLNYSKAVAEAMPEAGYDFRPTDEAMSFQEQLLHVADNISMLTSRITGDRKNFYRKEDATGFKKVDVMAVLDRANAYVLDLIQNASESQLNEEIEFGGVSMTKENIFYLLRDHQAHHRAQCLVYLRMKGVSAPGYVGW</sequence>
<gene>
    <name evidence="3" type="ORF">QWZ15_17425</name>
</gene>
<name>A0ABT8CCD0_9BACT</name>
<evidence type="ECO:0000259" key="2">
    <source>
        <dbReference type="Pfam" id="PF12867"/>
    </source>
</evidence>
<dbReference type="Gene3D" id="1.20.120.450">
    <property type="entry name" value="dinb family like domain"/>
    <property type="match status" value="1"/>
</dbReference>
<dbReference type="Proteomes" id="UP001236663">
    <property type="component" value="Unassembled WGS sequence"/>
</dbReference>
<dbReference type="SUPFAM" id="SSF109854">
    <property type="entry name" value="DinB/YfiT-like putative metalloenzymes"/>
    <property type="match status" value="1"/>
</dbReference>
<accession>A0ABT8CCD0</accession>
<dbReference type="InterPro" id="IPR024775">
    <property type="entry name" value="DinB-like"/>
</dbReference>
<keyword evidence="1" id="KW-0732">Signal</keyword>